<dbReference type="EMBL" id="CP019343">
    <property type="protein sequence ID" value="ARN73732.1"/>
    <property type="molecule type" value="Genomic_DNA"/>
</dbReference>
<dbReference type="Proteomes" id="UP000193450">
    <property type="component" value="Chromosome"/>
</dbReference>
<gene>
    <name evidence="4" type="ORF">BST96_06155</name>
</gene>
<evidence type="ECO:0000313" key="5">
    <source>
        <dbReference type="Proteomes" id="UP000193450"/>
    </source>
</evidence>
<feature type="signal peptide" evidence="3">
    <location>
        <begin position="1"/>
        <end position="19"/>
    </location>
</feature>
<dbReference type="AlphaFoldDB" id="A0A1X9NBB8"/>
<dbReference type="SUPFAM" id="SSF50494">
    <property type="entry name" value="Trypsin-like serine proteases"/>
    <property type="match status" value="1"/>
</dbReference>
<dbReference type="RefSeq" id="WP_085757848.1">
    <property type="nucleotide sequence ID" value="NZ_CP019343.1"/>
</dbReference>
<organism evidence="4 5">
    <name type="scientific">Oceanicoccus sagamiensis</name>
    <dbReference type="NCBI Taxonomy" id="716816"/>
    <lineage>
        <taxon>Bacteria</taxon>
        <taxon>Pseudomonadati</taxon>
        <taxon>Pseudomonadota</taxon>
        <taxon>Gammaproteobacteria</taxon>
        <taxon>Cellvibrionales</taxon>
        <taxon>Spongiibacteraceae</taxon>
        <taxon>Oceanicoccus</taxon>
    </lineage>
</organism>
<dbReference type="InterPro" id="IPR009003">
    <property type="entry name" value="Peptidase_S1_PA"/>
</dbReference>
<dbReference type="OrthoDB" id="9758917at2"/>
<dbReference type="InterPro" id="IPR051201">
    <property type="entry name" value="Chloro_Bact_Ser_Proteases"/>
</dbReference>
<dbReference type="STRING" id="716816.BST96_06155"/>
<reference evidence="4 5" key="1">
    <citation type="submission" date="2016-11" db="EMBL/GenBank/DDBJ databases">
        <title>Trade-off between light-utilization and light-protection in marine flavobacteria.</title>
        <authorList>
            <person name="Kumagai Y."/>
        </authorList>
    </citation>
    <scope>NUCLEOTIDE SEQUENCE [LARGE SCALE GENOMIC DNA]</scope>
    <source>
        <strain evidence="4 5">NBRC 107125</strain>
    </source>
</reference>
<dbReference type="PRINTS" id="PR00834">
    <property type="entry name" value="PROTEASES2C"/>
</dbReference>
<dbReference type="InterPro" id="IPR036034">
    <property type="entry name" value="PDZ_sf"/>
</dbReference>
<dbReference type="KEGG" id="osg:BST96_06155"/>
<dbReference type="PANTHER" id="PTHR43343">
    <property type="entry name" value="PEPTIDASE S12"/>
    <property type="match status" value="1"/>
</dbReference>
<dbReference type="Gene3D" id="2.40.10.120">
    <property type="match status" value="1"/>
</dbReference>
<dbReference type="Gene3D" id="2.30.42.10">
    <property type="match status" value="1"/>
</dbReference>
<evidence type="ECO:0000256" key="2">
    <source>
        <dbReference type="ARBA" id="ARBA00022801"/>
    </source>
</evidence>
<keyword evidence="2" id="KW-0378">Hydrolase</keyword>
<evidence type="ECO:0000313" key="4">
    <source>
        <dbReference type="EMBL" id="ARN73732.1"/>
    </source>
</evidence>
<keyword evidence="3" id="KW-0732">Signal</keyword>
<keyword evidence="1" id="KW-0645">Protease</keyword>
<evidence type="ECO:0000256" key="1">
    <source>
        <dbReference type="ARBA" id="ARBA00022670"/>
    </source>
</evidence>
<dbReference type="Pfam" id="PF13365">
    <property type="entry name" value="Trypsin_2"/>
    <property type="match status" value="1"/>
</dbReference>
<feature type="chain" id="PRO_5012237073" description="Trypsin" evidence="3">
    <location>
        <begin position="20"/>
        <end position="347"/>
    </location>
</feature>
<proteinExistence type="predicted"/>
<evidence type="ECO:0000256" key="3">
    <source>
        <dbReference type="SAM" id="SignalP"/>
    </source>
</evidence>
<name>A0A1X9NBB8_9GAMM</name>
<protein>
    <recommendedName>
        <fullName evidence="6">Trypsin</fullName>
    </recommendedName>
</protein>
<sequence>MKHLALLFITFVMSGCTAAADLSTIFKRVDPAVVVIQTKESVTLESKQGVKKINTGGLGSGIIIDKSGLVMTAAHVVENADQVKISLADGREFSATIISASTMADVALIQINEPPDDLVFVKPWDSDQVKTGEQVFVIGSPYGLEHTLTVGYLSGRRITDGEESLMDLEFLQTDAAVNQGNSGGPLFNKEGRLIGIVSHIRTQSGGNEGLGFAASINMAKSLMLDEGPFWFGAQFIALTEKLTQALNIPYKEGLLVQRVAKGSIGDALGLREGTLPVKIKDNTVLLGGDVLVEIGGDTIYINRAGRNRLFDYIHSIPPGGEMTVTVMRGGKKVVLSATIPDRRDLFN</sequence>
<dbReference type="PANTHER" id="PTHR43343:SF3">
    <property type="entry name" value="PROTEASE DO-LIKE 8, CHLOROPLASTIC"/>
    <property type="match status" value="1"/>
</dbReference>
<dbReference type="SUPFAM" id="SSF50156">
    <property type="entry name" value="PDZ domain-like"/>
    <property type="match status" value="1"/>
</dbReference>
<dbReference type="GO" id="GO:0004252">
    <property type="term" value="F:serine-type endopeptidase activity"/>
    <property type="evidence" value="ECO:0007669"/>
    <property type="project" value="InterPro"/>
</dbReference>
<dbReference type="InterPro" id="IPR001940">
    <property type="entry name" value="Peptidase_S1C"/>
</dbReference>
<keyword evidence="5" id="KW-1185">Reference proteome</keyword>
<evidence type="ECO:0008006" key="6">
    <source>
        <dbReference type="Google" id="ProtNLM"/>
    </source>
</evidence>
<accession>A0A1X9NBB8</accession>
<dbReference type="PROSITE" id="PS51257">
    <property type="entry name" value="PROKAR_LIPOPROTEIN"/>
    <property type="match status" value="1"/>
</dbReference>
<dbReference type="GO" id="GO:0006508">
    <property type="term" value="P:proteolysis"/>
    <property type="evidence" value="ECO:0007669"/>
    <property type="project" value="UniProtKB-KW"/>
</dbReference>